<dbReference type="Pfam" id="PF00326">
    <property type="entry name" value="Peptidase_S9"/>
    <property type="match status" value="1"/>
</dbReference>
<comment type="caution">
    <text evidence="4">The sequence shown here is derived from an EMBL/GenBank/DDBJ whole genome shotgun (WGS) entry which is preliminary data.</text>
</comment>
<keyword evidence="1" id="KW-0472">Membrane</keyword>
<dbReference type="GO" id="GO:0008236">
    <property type="term" value="F:serine-type peptidase activity"/>
    <property type="evidence" value="ECO:0007669"/>
    <property type="project" value="InterPro"/>
</dbReference>
<dbReference type="GO" id="GO:0006508">
    <property type="term" value="P:proteolysis"/>
    <property type="evidence" value="ECO:0007669"/>
    <property type="project" value="InterPro"/>
</dbReference>
<evidence type="ECO:0000256" key="2">
    <source>
        <dbReference type="SAM" id="SignalP"/>
    </source>
</evidence>
<reference evidence="4" key="1">
    <citation type="submission" date="2020-10" db="EMBL/GenBank/DDBJ databases">
        <title>Sequencing the genomes of 1000 actinobacteria strains.</title>
        <authorList>
            <person name="Klenk H.-P."/>
        </authorList>
    </citation>
    <scope>NUCLEOTIDE SEQUENCE</scope>
    <source>
        <strain evidence="4">DSM 46832</strain>
    </source>
</reference>
<dbReference type="PANTHER" id="PTHR43265">
    <property type="entry name" value="ESTERASE ESTD"/>
    <property type="match status" value="1"/>
</dbReference>
<dbReference type="InterPro" id="IPR053145">
    <property type="entry name" value="AB_hydrolase_Est10"/>
</dbReference>
<feature type="transmembrane region" description="Helical" evidence="1">
    <location>
        <begin position="410"/>
        <end position="435"/>
    </location>
</feature>
<evidence type="ECO:0000259" key="3">
    <source>
        <dbReference type="Pfam" id="PF00326"/>
    </source>
</evidence>
<dbReference type="InterPro" id="IPR001375">
    <property type="entry name" value="Peptidase_S9_cat"/>
</dbReference>
<feature type="domain" description="Peptidase S9 prolyl oligopeptidase catalytic" evidence="3">
    <location>
        <begin position="118"/>
        <end position="285"/>
    </location>
</feature>
<evidence type="ECO:0000313" key="4">
    <source>
        <dbReference type="EMBL" id="MBE1486484.1"/>
    </source>
</evidence>
<accession>A0A927M2L5</accession>
<keyword evidence="1" id="KW-1133">Transmembrane helix</keyword>
<dbReference type="InterPro" id="IPR029058">
    <property type="entry name" value="AB_hydrolase_fold"/>
</dbReference>
<feature type="transmembrane region" description="Helical" evidence="1">
    <location>
        <begin position="337"/>
        <end position="356"/>
    </location>
</feature>
<feature type="chain" id="PRO_5037772266" evidence="2">
    <location>
        <begin position="29"/>
        <end position="471"/>
    </location>
</feature>
<keyword evidence="2" id="KW-0732">Signal</keyword>
<feature type="transmembrane region" description="Helical" evidence="1">
    <location>
        <begin position="447"/>
        <end position="468"/>
    </location>
</feature>
<name>A0A927M2L5_9ACTN</name>
<dbReference type="GO" id="GO:0052689">
    <property type="term" value="F:carboxylic ester hydrolase activity"/>
    <property type="evidence" value="ECO:0007669"/>
    <property type="project" value="TreeGrafter"/>
</dbReference>
<gene>
    <name evidence="4" type="ORF">H4W31_002122</name>
</gene>
<dbReference type="PANTHER" id="PTHR43265:SF1">
    <property type="entry name" value="ESTERASE ESTD"/>
    <property type="match status" value="1"/>
</dbReference>
<sequence>MRRSLVGLLGCSLAAASALIGTPMPASAEPNGLPAGLTAAEVTFRSGDLTLHGTVLAPRAAGPRRPGMVLVHGSGVGVSREKLRREAEAFAAGGIVTLIYDKRAADYSPVHRDYSLLADDALAGLAMLRTRSEVDPANVGLWGFSEGGWVAPMAAARSSAVAFLVVVGANGVPPARQEAWAMGERQRHQGISGSSQDRFPTTGIRLVAGADLFAQAHHDPVPVLERVRQPVLAIWGGKDRQTPPGEGLTVYHQVLARTGNPHYMLRVFPNGDHAVHQSTDDGFRRLDDLMPGYADLVTSWVADVVADRPPERHVDPVPRQDRPSPVIHPLAWWESPGLQLAAILLCTLAFLAYPMVALGRRLRRGRGSLAGLAPARWLAGLGLAAMLGFLWVFVASNAGASLGPVVAGRALSWLVVQLLAVAVVAAAVATVIGWVRARAVTPGRDRLRLGLLLTGALVFLPWAAYWGLLLP</sequence>
<keyword evidence="1" id="KW-0812">Transmembrane</keyword>
<dbReference type="RefSeq" id="WP_225945474.1">
    <property type="nucleotide sequence ID" value="NZ_JADBEB010000001.1"/>
</dbReference>
<dbReference type="Proteomes" id="UP000649753">
    <property type="component" value="Unassembled WGS sequence"/>
</dbReference>
<evidence type="ECO:0000313" key="5">
    <source>
        <dbReference type="Proteomes" id="UP000649753"/>
    </source>
</evidence>
<keyword evidence="5" id="KW-1185">Reference proteome</keyword>
<dbReference type="AlphaFoldDB" id="A0A927M2L5"/>
<dbReference type="SUPFAM" id="SSF53474">
    <property type="entry name" value="alpha/beta-Hydrolases"/>
    <property type="match status" value="1"/>
</dbReference>
<protein>
    <submittedName>
        <fullName evidence="4">Dienelactone hydrolase</fullName>
    </submittedName>
</protein>
<proteinExistence type="predicted"/>
<keyword evidence="4" id="KW-0378">Hydrolase</keyword>
<evidence type="ECO:0000256" key="1">
    <source>
        <dbReference type="SAM" id="Phobius"/>
    </source>
</evidence>
<dbReference type="Gene3D" id="3.40.50.1820">
    <property type="entry name" value="alpha/beta hydrolase"/>
    <property type="match status" value="1"/>
</dbReference>
<organism evidence="4 5">
    <name type="scientific">Plantactinospora soyae</name>
    <dbReference type="NCBI Taxonomy" id="1544732"/>
    <lineage>
        <taxon>Bacteria</taxon>
        <taxon>Bacillati</taxon>
        <taxon>Actinomycetota</taxon>
        <taxon>Actinomycetes</taxon>
        <taxon>Micromonosporales</taxon>
        <taxon>Micromonosporaceae</taxon>
        <taxon>Plantactinospora</taxon>
    </lineage>
</organism>
<dbReference type="EMBL" id="JADBEB010000001">
    <property type="protein sequence ID" value="MBE1486484.1"/>
    <property type="molecule type" value="Genomic_DNA"/>
</dbReference>
<feature type="transmembrane region" description="Helical" evidence="1">
    <location>
        <begin position="377"/>
        <end position="398"/>
    </location>
</feature>
<feature type="signal peptide" evidence="2">
    <location>
        <begin position="1"/>
        <end position="28"/>
    </location>
</feature>